<feature type="region of interest" description="Disordered" evidence="4">
    <location>
        <begin position="1"/>
        <end position="22"/>
    </location>
</feature>
<proteinExistence type="predicted"/>
<dbReference type="EMBL" id="JBBBZM010000237">
    <property type="protein sequence ID" value="KAL0631538.1"/>
    <property type="molecule type" value="Genomic_DNA"/>
</dbReference>
<gene>
    <name evidence="5" type="ORF">Q9L58_009593</name>
</gene>
<reference evidence="5 6" key="1">
    <citation type="submission" date="2024-02" db="EMBL/GenBank/DDBJ databases">
        <title>Discinaceae phylogenomics.</title>
        <authorList>
            <person name="Dirks A.C."/>
            <person name="James T.Y."/>
        </authorList>
    </citation>
    <scope>NUCLEOTIDE SEQUENCE [LARGE SCALE GENOMIC DNA]</scope>
    <source>
        <strain evidence="5 6">ACD0624</strain>
    </source>
</reference>
<name>A0ABR3G6U3_9PEZI</name>
<dbReference type="PANTHER" id="PTHR23048">
    <property type="entry name" value="MYOSIN LIGHT CHAIN 1, 3"/>
    <property type="match status" value="1"/>
</dbReference>
<dbReference type="Gene3D" id="1.10.238.10">
    <property type="entry name" value="EF-hand"/>
    <property type="match status" value="2"/>
</dbReference>
<comment type="caution">
    <text evidence="5">The sequence shown here is derived from an EMBL/GenBank/DDBJ whole genome shotgun (WGS) entry which is preliminary data.</text>
</comment>
<accession>A0ABR3G6U3</accession>
<keyword evidence="3" id="KW-0106">Calcium</keyword>
<evidence type="ECO:0000256" key="4">
    <source>
        <dbReference type="SAM" id="MobiDB-lite"/>
    </source>
</evidence>
<dbReference type="InterPro" id="IPR011992">
    <property type="entry name" value="EF-hand-dom_pair"/>
</dbReference>
<evidence type="ECO:0000256" key="2">
    <source>
        <dbReference type="ARBA" id="ARBA00022737"/>
    </source>
</evidence>
<organism evidence="5 6">
    <name type="scientific">Discina gigas</name>
    <dbReference type="NCBI Taxonomy" id="1032678"/>
    <lineage>
        <taxon>Eukaryota</taxon>
        <taxon>Fungi</taxon>
        <taxon>Dikarya</taxon>
        <taxon>Ascomycota</taxon>
        <taxon>Pezizomycotina</taxon>
        <taxon>Pezizomycetes</taxon>
        <taxon>Pezizales</taxon>
        <taxon>Discinaceae</taxon>
        <taxon>Discina</taxon>
    </lineage>
</organism>
<evidence type="ECO:0000313" key="5">
    <source>
        <dbReference type="EMBL" id="KAL0631538.1"/>
    </source>
</evidence>
<evidence type="ECO:0000256" key="1">
    <source>
        <dbReference type="ARBA" id="ARBA00020786"/>
    </source>
</evidence>
<dbReference type="Proteomes" id="UP001447188">
    <property type="component" value="Unassembled WGS sequence"/>
</dbReference>
<sequence length="186" mass="20589">MPPRRNKPPPPAPPAAAAPKKSASKLAKHLGLDVDEEAEIREAWEMFIDEDASEDVGEYVIPTADVRRAMIALGFESSKEEVREIAETVDPEDEGFVVWGRFLEVAALKMKYRDQKAEVQTAFDLFKGGAEGPITFKDLKRVAGELKENVTDDQLRDMLSEASNSHSTSGVDLRDFEAVMKRAGIL</sequence>
<keyword evidence="6" id="KW-1185">Reference proteome</keyword>
<dbReference type="InterPro" id="IPR050230">
    <property type="entry name" value="CALM/Myosin/TropC-like"/>
</dbReference>
<evidence type="ECO:0000313" key="6">
    <source>
        <dbReference type="Proteomes" id="UP001447188"/>
    </source>
</evidence>
<dbReference type="PANTHER" id="PTHR23048:SF59">
    <property type="entry name" value="EF-HAND SUPERFAMILY PROTEIN"/>
    <property type="match status" value="1"/>
</dbReference>
<dbReference type="SUPFAM" id="SSF47473">
    <property type="entry name" value="EF-hand"/>
    <property type="match status" value="1"/>
</dbReference>
<evidence type="ECO:0000256" key="3">
    <source>
        <dbReference type="ARBA" id="ARBA00022837"/>
    </source>
</evidence>
<keyword evidence="2" id="KW-0677">Repeat</keyword>
<protein>
    <recommendedName>
        <fullName evidence="1">Calmodulin</fullName>
    </recommendedName>
</protein>